<dbReference type="InterPro" id="IPR027417">
    <property type="entry name" value="P-loop_NTPase"/>
</dbReference>
<keyword evidence="9" id="KW-1185">Reference proteome</keyword>
<dbReference type="GO" id="GO:0043139">
    <property type="term" value="F:5'-3' DNA helicase activity"/>
    <property type="evidence" value="ECO:0007669"/>
    <property type="project" value="TreeGrafter"/>
</dbReference>
<evidence type="ECO:0000256" key="4">
    <source>
        <dbReference type="ARBA" id="ARBA00022806"/>
    </source>
</evidence>
<comment type="caution">
    <text evidence="8">The sequence shown here is derived from an EMBL/GenBank/DDBJ whole genome shotgun (WGS) entry which is preliminary data.</text>
</comment>
<dbReference type="GO" id="GO:0016787">
    <property type="term" value="F:hydrolase activity"/>
    <property type="evidence" value="ECO:0007669"/>
    <property type="project" value="UniProtKB-KW"/>
</dbReference>
<dbReference type="AlphaFoldDB" id="A0A9P1N5R3"/>
<proteinExistence type="inferred from homology"/>
<dbReference type="CDD" id="cd18808">
    <property type="entry name" value="SF1_C_Upf1"/>
    <property type="match status" value="1"/>
</dbReference>
<evidence type="ECO:0000313" key="9">
    <source>
        <dbReference type="Proteomes" id="UP001152747"/>
    </source>
</evidence>
<evidence type="ECO:0000259" key="6">
    <source>
        <dbReference type="Pfam" id="PF13086"/>
    </source>
</evidence>
<keyword evidence="5" id="KW-0067">ATP-binding</keyword>
<keyword evidence="3" id="KW-0378">Hydrolase</keyword>
<reference evidence="8" key="1">
    <citation type="submission" date="2022-11" db="EMBL/GenBank/DDBJ databases">
        <authorList>
            <person name="Kikuchi T."/>
        </authorList>
    </citation>
    <scope>NUCLEOTIDE SEQUENCE</scope>
    <source>
        <strain evidence="8">PS1010</strain>
    </source>
</reference>
<feature type="domain" description="DNA2/NAM7 helicase helicase" evidence="6">
    <location>
        <begin position="421"/>
        <end position="658"/>
    </location>
</feature>
<dbReference type="InterPro" id="IPR041679">
    <property type="entry name" value="DNA2/NAM7-like_C"/>
</dbReference>
<keyword evidence="2" id="KW-0547">Nucleotide-binding</keyword>
<dbReference type="Pfam" id="PF13087">
    <property type="entry name" value="AAA_12"/>
    <property type="match status" value="1"/>
</dbReference>
<dbReference type="OrthoDB" id="5813042at2759"/>
<evidence type="ECO:0000256" key="5">
    <source>
        <dbReference type="ARBA" id="ARBA00022840"/>
    </source>
</evidence>
<dbReference type="InterPro" id="IPR047187">
    <property type="entry name" value="SF1_C_Upf1"/>
</dbReference>
<evidence type="ECO:0008006" key="10">
    <source>
        <dbReference type="Google" id="ProtNLM"/>
    </source>
</evidence>
<protein>
    <recommendedName>
        <fullName evidence="10">DNA2/NAM7 helicase-like C-terminal domain-containing protein</fullName>
    </recommendedName>
</protein>
<feature type="domain" description="DNA2/NAM7 helicase-like C-terminal" evidence="7">
    <location>
        <begin position="684"/>
        <end position="853"/>
    </location>
</feature>
<evidence type="ECO:0000256" key="3">
    <source>
        <dbReference type="ARBA" id="ARBA00022801"/>
    </source>
</evidence>
<name>A0A9P1N5R3_9PELO</name>
<dbReference type="Pfam" id="PF13086">
    <property type="entry name" value="AAA_11"/>
    <property type="match status" value="1"/>
</dbReference>
<accession>A0A9P1N5R3</accession>
<sequence>MIETDDVIERIKRFNISLDHPWQEFYKCNDLEVVTDSRQTIFTFVTLENIQKFRQCSEDRDCFGQDDGVFALYSVTSKKDNGFECRPIFYEIVADDRPDLQIVHIEEQNNSKIFIGDVIKVTGMLKFSNKWYVFHSTIMERNIANSKILTPFTTFEGGFNCVTKSIDEVIELYPKMTPEGTKIDTILEGDIFIPIAQPGHYLGSLIQKHRDEIVQRTLKVPKLGKLPIFVFRASKASDGIIEMFEKNNNVFKYNTREKGYEKLQEVVEHGSSGIYTIKKDQVDENIYKTKIDKIYIESSSAIVTFSISNEASMEKWDRAVKIRILTKEREFQADVMTAQKTSKIKIKAKMSSFNRSLSKNVSITVIQRDEITPRRMAYSDIEENSKADKLIQSIYGGQLLEHQDIPEIYPIRINDFVLLETQTKYAQLMANEKTIAVIGSSSFGCGKTATIAATTIYLTEKQPDKFHVISAVTNCAVVAVIEKLKSMKPDVEIIRLISKNNMKEIQPELLTDCDFPKMMADYFMKIVKIEDEREFQKNIDDKLLKQIIYFLREQKLLQITDLNSIRLTRLFETSSNCSYSRLVSFYLDRETPKIIVGTVDSVINSFSRTMKRYSSRVSTLQIDEASMLSRENLIQIAVCLQKCTYSFVGDHRQLAPFCERTASPLLLETAVGNFLEEFKDILPSVFFNGVFRCRPEITNILGRLFYNSSLKSLHRISKTEEKLKTIPMLQKYPILFVNTEQTSHSQNGTSLKNTKEAQMAMNLVDQLLKYIDKSEIAIICFYRGQLNEFYEWSKKSEVYVGSVDSSQGREWDICIICTTRTTSFESSDFMIDDKRINVALSRCRHLDFIFGNKQSMINAKNWNTILVECSSYGTLVEPRDFNSLVKEYSISE</sequence>
<evidence type="ECO:0000256" key="1">
    <source>
        <dbReference type="ARBA" id="ARBA00007913"/>
    </source>
</evidence>
<dbReference type="Gene3D" id="3.40.50.300">
    <property type="entry name" value="P-loop containing nucleotide triphosphate hydrolases"/>
    <property type="match status" value="2"/>
</dbReference>
<keyword evidence="4" id="KW-0347">Helicase</keyword>
<evidence type="ECO:0000259" key="7">
    <source>
        <dbReference type="Pfam" id="PF13087"/>
    </source>
</evidence>
<evidence type="ECO:0000256" key="2">
    <source>
        <dbReference type="ARBA" id="ARBA00022741"/>
    </source>
</evidence>
<comment type="similarity">
    <text evidence="1">Belongs to the DNA2/NAM7 helicase family.</text>
</comment>
<dbReference type="EMBL" id="CANHGI010000005">
    <property type="protein sequence ID" value="CAI5452108.1"/>
    <property type="molecule type" value="Genomic_DNA"/>
</dbReference>
<dbReference type="GO" id="GO:0005524">
    <property type="term" value="F:ATP binding"/>
    <property type="evidence" value="ECO:0007669"/>
    <property type="project" value="UniProtKB-KW"/>
</dbReference>
<gene>
    <name evidence="8" type="ORF">CAMP_LOCUS14745</name>
</gene>
<dbReference type="Proteomes" id="UP001152747">
    <property type="component" value="Unassembled WGS sequence"/>
</dbReference>
<dbReference type="InterPro" id="IPR050534">
    <property type="entry name" value="Coronavir_polyprotein_1ab"/>
</dbReference>
<dbReference type="SUPFAM" id="SSF52540">
    <property type="entry name" value="P-loop containing nucleoside triphosphate hydrolases"/>
    <property type="match status" value="1"/>
</dbReference>
<evidence type="ECO:0000313" key="8">
    <source>
        <dbReference type="EMBL" id="CAI5452108.1"/>
    </source>
</evidence>
<dbReference type="PANTHER" id="PTHR43788:SF16">
    <property type="entry name" value="HELICASE WITH ZINC FINGER 2"/>
    <property type="match status" value="1"/>
</dbReference>
<dbReference type="PANTHER" id="PTHR43788">
    <property type="entry name" value="DNA2/NAM7 HELICASE FAMILY MEMBER"/>
    <property type="match status" value="1"/>
</dbReference>
<organism evidence="8 9">
    <name type="scientific">Caenorhabditis angaria</name>
    <dbReference type="NCBI Taxonomy" id="860376"/>
    <lineage>
        <taxon>Eukaryota</taxon>
        <taxon>Metazoa</taxon>
        <taxon>Ecdysozoa</taxon>
        <taxon>Nematoda</taxon>
        <taxon>Chromadorea</taxon>
        <taxon>Rhabditida</taxon>
        <taxon>Rhabditina</taxon>
        <taxon>Rhabditomorpha</taxon>
        <taxon>Rhabditoidea</taxon>
        <taxon>Rhabditidae</taxon>
        <taxon>Peloderinae</taxon>
        <taxon>Caenorhabditis</taxon>
    </lineage>
</organism>
<dbReference type="InterPro" id="IPR041677">
    <property type="entry name" value="DNA2/NAM7_AAA_11"/>
</dbReference>